<dbReference type="Proteomes" id="UP000315753">
    <property type="component" value="Unassembled WGS sequence"/>
</dbReference>
<dbReference type="EMBL" id="VIGD01000021">
    <property type="protein sequence ID" value="TQE89220.1"/>
    <property type="molecule type" value="Genomic_DNA"/>
</dbReference>
<evidence type="ECO:0000313" key="1">
    <source>
        <dbReference type="EMBL" id="TQE89220.1"/>
    </source>
</evidence>
<keyword evidence="2" id="KW-1185">Reference proteome</keyword>
<accession>A0A540UXJ2</accession>
<dbReference type="OrthoDB" id="2166610at2"/>
<organism evidence="1 2">
    <name type="scientific">Ureibacillus terrenus</name>
    <dbReference type="NCBI Taxonomy" id="118246"/>
    <lineage>
        <taxon>Bacteria</taxon>
        <taxon>Bacillati</taxon>
        <taxon>Bacillota</taxon>
        <taxon>Bacilli</taxon>
        <taxon>Bacillales</taxon>
        <taxon>Caryophanaceae</taxon>
        <taxon>Ureibacillus</taxon>
    </lineage>
</organism>
<proteinExistence type="predicted"/>
<reference evidence="1 2" key="1">
    <citation type="submission" date="2019-06" db="EMBL/GenBank/DDBJ databases">
        <title>Genome sequence of Ureibacillus terrenus.</title>
        <authorList>
            <person name="Maclea K.S."/>
            <person name="Simoes M."/>
        </authorList>
    </citation>
    <scope>NUCLEOTIDE SEQUENCE [LARGE SCALE GENOMIC DNA]</scope>
    <source>
        <strain evidence="1 2">ATCC BAA-384</strain>
    </source>
</reference>
<name>A0A540UXJ2_9BACL</name>
<sequence length="79" mass="9714">MKYKVGLFSRKGKLKKEFDEQLMRLMQETKDDWNYAKQLEELTEDYNLDIIAQSKIAESLHFYLFKEARIRRIMLRHDK</sequence>
<protein>
    <submittedName>
        <fullName evidence="1">DUF2508 family protein</fullName>
    </submittedName>
</protein>
<gene>
    <name evidence="1" type="ORF">FKZ59_12830</name>
</gene>
<dbReference type="Pfam" id="PF10704">
    <property type="entry name" value="DUF2508"/>
    <property type="match status" value="1"/>
</dbReference>
<evidence type="ECO:0000313" key="2">
    <source>
        <dbReference type="Proteomes" id="UP000315753"/>
    </source>
</evidence>
<comment type="caution">
    <text evidence="1">The sequence shown here is derived from an EMBL/GenBank/DDBJ whole genome shotgun (WGS) entry which is preliminary data.</text>
</comment>
<dbReference type="AlphaFoldDB" id="A0A540UXJ2"/>
<dbReference type="InterPro" id="IPR019644">
    <property type="entry name" value="DUF2508"/>
</dbReference>
<dbReference type="RefSeq" id="WP_141603154.1">
    <property type="nucleotide sequence ID" value="NZ_JARMSB010000012.1"/>
</dbReference>